<keyword evidence="1" id="KW-0812">Transmembrane</keyword>
<accession>A0A2M4DLY0</accession>
<feature type="transmembrane region" description="Helical" evidence="1">
    <location>
        <begin position="6"/>
        <end position="28"/>
    </location>
</feature>
<keyword evidence="1" id="KW-0472">Membrane</keyword>
<sequence>MTFVAWWQPLVFFFCFSFSPGVVLSCLLSRSGLVTVVRTPNQIDCAVDRFIVRFTKKTRTRVAFLVQQQRDEQVRRALHINTTHHSLPLF</sequence>
<evidence type="ECO:0000256" key="1">
    <source>
        <dbReference type="SAM" id="Phobius"/>
    </source>
</evidence>
<organism evidence="2">
    <name type="scientific">Anopheles darlingi</name>
    <name type="common">Mosquito</name>
    <dbReference type="NCBI Taxonomy" id="43151"/>
    <lineage>
        <taxon>Eukaryota</taxon>
        <taxon>Metazoa</taxon>
        <taxon>Ecdysozoa</taxon>
        <taxon>Arthropoda</taxon>
        <taxon>Hexapoda</taxon>
        <taxon>Insecta</taxon>
        <taxon>Pterygota</taxon>
        <taxon>Neoptera</taxon>
        <taxon>Endopterygota</taxon>
        <taxon>Diptera</taxon>
        <taxon>Nematocera</taxon>
        <taxon>Culicoidea</taxon>
        <taxon>Culicidae</taxon>
        <taxon>Anophelinae</taxon>
        <taxon>Anopheles</taxon>
    </lineage>
</organism>
<protein>
    <submittedName>
        <fullName evidence="2">Putative secreted protein</fullName>
    </submittedName>
</protein>
<dbReference type="AlphaFoldDB" id="A0A2M4DLY0"/>
<keyword evidence="1" id="KW-1133">Transmembrane helix</keyword>
<reference evidence="2" key="1">
    <citation type="submission" date="2018-01" db="EMBL/GenBank/DDBJ databases">
        <title>An insight into the sialome of Amazonian anophelines.</title>
        <authorList>
            <person name="Ribeiro J.M."/>
            <person name="Scarpassa V."/>
            <person name="Calvo E."/>
        </authorList>
    </citation>
    <scope>NUCLEOTIDE SEQUENCE</scope>
</reference>
<evidence type="ECO:0000313" key="2">
    <source>
        <dbReference type="EMBL" id="MBW78562.1"/>
    </source>
</evidence>
<dbReference type="EMBL" id="GGFL01014384">
    <property type="protein sequence ID" value="MBW78562.1"/>
    <property type="molecule type" value="Transcribed_RNA"/>
</dbReference>
<name>A0A2M4DLY0_ANODA</name>
<proteinExistence type="predicted"/>